<sequence length="144" mass="16381">MLISLFVGCLVITICVFVQMLGLIEVFNRVRVLALIWSNIAIHYRKMWLMVVTVLGVFVIHALQIWVWAVTYWMVGALPDFDESLYFSTVTFSTLGYGDIILSEHWRILGALEGIAGFIYIGWSTAYLIGASKRYGPFAAKHHF</sequence>
<feature type="domain" description="Potassium channel" evidence="2">
    <location>
        <begin position="65"/>
        <end position="129"/>
    </location>
</feature>
<evidence type="ECO:0000259" key="2">
    <source>
        <dbReference type="Pfam" id="PF07885"/>
    </source>
</evidence>
<evidence type="ECO:0000256" key="1">
    <source>
        <dbReference type="SAM" id="Phobius"/>
    </source>
</evidence>
<gene>
    <name evidence="3" type="ORF">SAMN04488056_104384</name>
</gene>
<evidence type="ECO:0000313" key="3">
    <source>
        <dbReference type="EMBL" id="SFO31743.1"/>
    </source>
</evidence>
<organism evidence="3 4">
    <name type="scientific">Cohaesibacter marisflavi</name>
    <dbReference type="NCBI Taxonomy" id="655353"/>
    <lineage>
        <taxon>Bacteria</taxon>
        <taxon>Pseudomonadati</taxon>
        <taxon>Pseudomonadota</taxon>
        <taxon>Alphaproteobacteria</taxon>
        <taxon>Hyphomicrobiales</taxon>
        <taxon>Cohaesibacteraceae</taxon>
    </lineage>
</organism>
<feature type="transmembrane region" description="Helical" evidence="1">
    <location>
        <begin position="85"/>
        <end position="102"/>
    </location>
</feature>
<feature type="transmembrane region" description="Helical" evidence="1">
    <location>
        <begin position="109"/>
        <end position="129"/>
    </location>
</feature>
<dbReference type="SUPFAM" id="SSF81324">
    <property type="entry name" value="Voltage-gated potassium channels"/>
    <property type="match status" value="1"/>
</dbReference>
<dbReference type="InterPro" id="IPR013099">
    <property type="entry name" value="K_chnl_dom"/>
</dbReference>
<dbReference type="RefSeq" id="WP_090072041.1">
    <property type="nucleotide sequence ID" value="NZ_FOVR01000004.1"/>
</dbReference>
<feature type="transmembrane region" description="Helical" evidence="1">
    <location>
        <begin position="6"/>
        <end position="27"/>
    </location>
</feature>
<dbReference type="AlphaFoldDB" id="A0A1I5G782"/>
<dbReference type="OrthoDB" id="2974133at2"/>
<reference evidence="3 4" key="1">
    <citation type="submission" date="2016-10" db="EMBL/GenBank/DDBJ databases">
        <authorList>
            <person name="de Groot N.N."/>
        </authorList>
    </citation>
    <scope>NUCLEOTIDE SEQUENCE [LARGE SCALE GENOMIC DNA]</scope>
    <source>
        <strain evidence="3 4">CGMCC 1.9157</strain>
    </source>
</reference>
<dbReference type="Proteomes" id="UP000199236">
    <property type="component" value="Unassembled WGS sequence"/>
</dbReference>
<dbReference type="Gene3D" id="1.10.287.70">
    <property type="match status" value="1"/>
</dbReference>
<protein>
    <submittedName>
        <fullName evidence="3">Ion channel</fullName>
    </submittedName>
</protein>
<keyword evidence="1" id="KW-1133">Transmembrane helix</keyword>
<accession>A0A1I5G782</accession>
<proteinExistence type="predicted"/>
<dbReference type="Pfam" id="PF07885">
    <property type="entry name" value="Ion_trans_2"/>
    <property type="match status" value="1"/>
</dbReference>
<keyword evidence="1" id="KW-0812">Transmembrane</keyword>
<evidence type="ECO:0000313" key="4">
    <source>
        <dbReference type="Proteomes" id="UP000199236"/>
    </source>
</evidence>
<keyword evidence="1" id="KW-0472">Membrane</keyword>
<feature type="transmembrane region" description="Helical" evidence="1">
    <location>
        <begin position="48"/>
        <end position="73"/>
    </location>
</feature>
<dbReference type="STRING" id="655353.SAMN04488056_104384"/>
<name>A0A1I5G782_9HYPH</name>
<dbReference type="EMBL" id="FOVR01000004">
    <property type="protein sequence ID" value="SFO31743.1"/>
    <property type="molecule type" value="Genomic_DNA"/>
</dbReference>
<keyword evidence="4" id="KW-1185">Reference proteome</keyword>